<dbReference type="PANTHER" id="PTHR45947:SF3">
    <property type="entry name" value="SULFOQUINOVOSYL TRANSFERASE SQD2"/>
    <property type="match status" value="1"/>
</dbReference>
<feature type="domain" description="Glycosyl transferase family 1" evidence="3">
    <location>
        <begin position="189"/>
        <end position="343"/>
    </location>
</feature>
<gene>
    <name evidence="5" type="ORF">FGL95_22340</name>
</gene>
<protein>
    <submittedName>
        <fullName evidence="5">Glycosyltransferase</fullName>
    </submittedName>
</protein>
<reference evidence="5 6" key="2">
    <citation type="submission" date="2020-06" db="EMBL/GenBank/DDBJ databases">
        <title>Antribacter stalactiti gen. nov., sp. nov., a new member of the family Nacardiaceae isolated from a cave.</title>
        <authorList>
            <person name="Kim I.S."/>
        </authorList>
    </citation>
    <scope>NUCLEOTIDE SEQUENCE [LARGE SCALE GENOMIC DNA]</scope>
    <source>
        <strain evidence="5 6">YC2-7</strain>
    </source>
</reference>
<dbReference type="SUPFAM" id="SSF53756">
    <property type="entry name" value="UDP-Glycosyltransferase/glycogen phosphorylase"/>
    <property type="match status" value="1"/>
</dbReference>
<keyword evidence="1" id="KW-0328">Glycosyltransferase</keyword>
<dbReference type="GO" id="GO:1901137">
    <property type="term" value="P:carbohydrate derivative biosynthetic process"/>
    <property type="evidence" value="ECO:0007669"/>
    <property type="project" value="UniProtKB-ARBA"/>
</dbReference>
<dbReference type="InterPro" id="IPR028098">
    <property type="entry name" value="Glyco_trans_4-like_N"/>
</dbReference>
<dbReference type="Pfam" id="PF00534">
    <property type="entry name" value="Glycos_transf_1"/>
    <property type="match status" value="1"/>
</dbReference>
<dbReference type="InterPro" id="IPR001296">
    <property type="entry name" value="Glyco_trans_1"/>
</dbReference>
<dbReference type="Pfam" id="PF13579">
    <property type="entry name" value="Glyco_trans_4_4"/>
    <property type="match status" value="1"/>
</dbReference>
<sequence length="370" mass="39354">MRILQAVTLLSPDGAYGGPVRVALNQSAALRKLGHDVTLSAGVRGYESIPVEQEGVPLALSPARTLVPGVGFAGLTAPGLLRWLWQRRREFDVVHLHLARDLVLLPLAVLVRLLGIPYVVQPHGMLAPRSNALAPLLDLLFVRRILRGAAEVFYLTELERTDLTTIAGPTVRLTALHNGVPAYEPIEESGDVPEVLYLARLHERKRPVDFVRAASALLADGVDARFALVGPDEGEGAAVSALIAQTAAITWEGAIASGAGPERMRSASVYVLPSVNEPYPMSVLEAMSVGLPVVITHDCGLADLVTRTQSGIVCEPGVEPIAAAVATLVRDRVAARAAGARGRAAVLNELGMPRVSEQLQRSYRCAIEGS</sequence>
<evidence type="ECO:0000313" key="5">
    <source>
        <dbReference type="EMBL" id="NMN97781.1"/>
    </source>
</evidence>
<dbReference type="RefSeq" id="WP_169590925.1">
    <property type="nucleotide sequence ID" value="NZ_VCQU01000008.1"/>
</dbReference>
<proteinExistence type="predicted"/>
<evidence type="ECO:0000259" key="3">
    <source>
        <dbReference type="Pfam" id="PF00534"/>
    </source>
</evidence>
<dbReference type="AlphaFoldDB" id="A0A848KHZ7"/>
<reference evidence="5 6" key="1">
    <citation type="submission" date="2019-05" db="EMBL/GenBank/DDBJ databases">
        <authorList>
            <person name="Lee S.D."/>
        </authorList>
    </citation>
    <scope>NUCLEOTIDE SEQUENCE [LARGE SCALE GENOMIC DNA]</scope>
    <source>
        <strain evidence="5 6">YC2-7</strain>
    </source>
</reference>
<dbReference type="GO" id="GO:0016757">
    <property type="term" value="F:glycosyltransferase activity"/>
    <property type="evidence" value="ECO:0007669"/>
    <property type="project" value="UniProtKB-KW"/>
</dbReference>
<evidence type="ECO:0000256" key="1">
    <source>
        <dbReference type="ARBA" id="ARBA00022676"/>
    </source>
</evidence>
<accession>A0A848KHZ7</accession>
<feature type="domain" description="Glycosyltransferase subfamily 4-like N-terminal" evidence="4">
    <location>
        <begin position="17"/>
        <end position="179"/>
    </location>
</feature>
<name>A0A848KHZ7_9NOCA</name>
<comment type="caution">
    <text evidence="5">The sequence shown here is derived from an EMBL/GenBank/DDBJ whole genome shotgun (WGS) entry which is preliminary data.</text>
</comment>
<evidence type="ECO:0000259" key="4">
    <source>
        <dbReference type="Pfam" id="PF13579"/>
    </source>
</evidence>
<keyword evidence="2 5" id="KW-0808">Transferase</keyword>
<dbReference type="EMBL" id="VCQU01000008">
    <property type="protein sequence ID" value="NMN97781.1"/>
    <property type="molecule type" value="Genomic_DNA"/>
</dbReference>
<dbReference type="PANTHER" id="PTHR45947">
    <property type="entry name" value="SULFOQUINOVOSYL TRANSFERASE SQD2"/>
    <property type="match status" value="1"/>
</dbReference>
<dbReference type="Proteomes" id="UP000535543">
    <property type="component" value="Unassembled WGS sequence"/>
</dbReference>
<evidence type="ECO:0000313" key="6">
    <source>
        <dbReference type="Proteomes" id="UP000535543"/>
    </source>
</evidence>
<organism evidence="5 6">
    <name type="scientific">Antrihabitans stalactiti</name>
    <dbReference type="NCBI Taxonomy" id="2584121"/>
    <lineage>
        <taxon>Bacteria</taxon>
        <taxon>Bacillati</taxon>
        <taxon>Actinomycetota</taxon>
        <taxon>Actinomycetes</taxon>
        <taxon>Mycobacteriales</taxon>
        <taxon>Nocardiaceae</taxon>
        <taxon>Antrihabitans</taxon>
    </lineage>
</organism>
<dbReference type="Gene3D" id="3.40.50.2000">
    <property type="entry name" value="Glycogen Phosphorylase B"/>
    <property type="match status" value="2"/>
</dbReference>
<keyword evidence="6" id="KW-1185">Reference proteome</keyword>
<dbReference type="GO" id="GO:1903509">
    <property type="term" value="P:liposaccharide metabolic process"/>
    <property type="evidence" value="ECO:0007669"/>
    <property type="project" value="UniProtKB-ARBA"/>
</dbReference>
<evidence type="ECO:0000256" key="2">
    <source>
        <dbReference type="ARBA" id="ARBA00022679"/>
    </source>
</evidence>
<dbReference type="InterPro" id="IPR050194">
    <property type="entry name" value="Glycosyltransferase_grp1"/>
</dbReference>